<dbReference type="PROSITE" id="PS50850">
    <property type="entry name" value="MFS"/>
    <property type="match status" value="1"/>
</dbReference>
<comment type="similarity">
    <text evidence="2">Belongs to the major facilitator superfamily. Vesicular transporter family.</text>
</comment>
<keyword evidence="3" id="KW-0813">Transport</keyword>
<dbReference type="PANTHER" id="PTHR23506">
    <property type="entry name" value="GH10249P"/>
    <property type="match status" value="1"/>
</dbReference>
<protein>
    <submittedName>
        <fullName evidence="8">Uncharacterized protein</fullName>
    </submittedName>
</protein>
<dbReference type="SUPFAM" id="SSF103473">
    <property type="entry name" value="MFS general substrate transporter"/>
    <property type="match status" value="1"/>
</dbReference>
<name>N6UH73_DENPD</name>
<dbReference type="OrthoDB" id="440553at2759"/>
<dbReference type="Gene3D" id="1.20.1720.10">
    <property type="entry name" value="Multidrug resistance protein D"/>
    <property type="match status" value="1"/>
</dbReference>
<comment type="subcellular location">
    <subcellularLocation>
        <location evidence="1">Membrane</location>
        <topology evidence="1">Multi-pass membrane protein</topology>
    </subcellularLocation>
</comment>
<feature type="non-terminal residue" evidence="8">
    <location>
        <position position="1"/>
    </location>
</feature>
<dbReference type="GO" id="GO:0016020">
    <property type="term" value="C:membrane"/>
    <property type="evidence" value="ECO:0007669"/>
    <property type="project" value="UniProtKB-SubCell"/>
</dbReference>
<evidence type="ECO:0000256" key="1">
    <source>
        <dbReference type="ARBA" id="ARBA00004141"/>
    </source>
</evidence>
<proteinExistence type="inferred from homology"/>
<accession>N6UH73</accession>
<dbReference type="InterPro" id="IPR020846">
    <property type="entry name" value="MFS_dom"/>
</dbReference>
<dbReference type="Pfam" id="PF07690">
    <property type="entry name" value="MFS_1"/>
    <property type="match status" value="2"/>
</dbReference>
<dbReference type="InterPro" id="IPR001958">
    <property type="entry name" value="Tet-R_TetA/multi-R_MdtG-like"/>
</dbReference>
<dbReference type="Gene3D" id="1.20.1250.20">
    <property type="entry name" value="MFS general substrate transporter like domains"/>
    <property type="match status" value="1"/>
</dbReference>
<dbReference type="InterPro" id="IPR050930">
    <property type="entry name" value="MFS_Vesicular_Transporter"/>
</dbReference>
<keyword evidence="4" id="KW-0812">Transmembrane</keyword>
<sequence length="607" mass="65683">MNLLYALFVLDILNIAIALPVFSAFVRSVGGSPFTLGLINSSGALVSLLWNPIVGSLSDQVGRKGLLLKCLIASSVGSVILAASTSVWLVFVGKLVGSLGSPVGILLRSIVADTYRTSEEKKAFFGKNGFFISVGFLVGSVSSGFLSEAKNGFAMSFLMMAAVTGISAAIAFQTVSDDTKTQDKFADVSFSSKAVSKLRSAVVNMKTISWSRYQSLFCIKGFYDLSIAIIFTSVGLTLINEFQVKGRTIGYVFVISSLCRIASGLLKIRLKSALANTSDYSRITGVGVILLVSYVAMGVSGSLSVFVLFMGIMSFCRASMDTTLTEMIATRTTSEDRGKVIGAFENLNSISMFIAPILTGALAELLGLRFIIGSAAIPITLTYYALTPDAKKPKGKKQTDQSLLRKGALELKRVAVDIKSISWPRYKNLFIIKAGYDLSLTVFTANVGLIMLNEFNIQGRYMGYFLLMVSLLSIAINLLKMKLKNVFDNIPDLQLVISGCLMLMVSFVGLSISTNASMFFVFMVVLCVPRFILDVKLPEMITIQTRDDDRGKVLAAFENVMPLASFLVPAVSELIAEQYGKRIVLISATIPIAVSILVAYTEKSKRQ</sequence>
<evidence type="ECO:0000256" key="7">
    <source>
        <dbReference type="ARBA" id="ARBA00023136"/>
    </source>
</evidence>
<dbReference type="InterPro" id="IPR011701">
    <property type="entry name" value="MFS"/>
</dbReference>
<evidence type="ECO:0000256" key="5">
    <source>
        <dbReference type="ARBA" id="ARBA00022775"/>
    </source>
</evidence>
<evidence type="ECO:0000256" key="3">
    <source>
        <dbReference type="ARBA" id="ARBA00022448"/>
    </source>
</evidence>
<keyword evidence="6" id="KW-1133">Transmembrane helix</keyword>
<organism evidence="8">
    <name type="scientific">Dendroctonus ponderosae</name>
    <name type="common">Mountain pine beetle</name>
    <dbReference type="NCBI Taxonomy" id="77166"/>
    <lineage>
        <taxon>Eukaryota</taxon>
        <taxon>Metazoa</taxon>
        <taxon>Ecdysozoa</taxon>
        <taxon>Arthropoda</taxon>
        <taxon>Hexapoda</taxon>
        <taxon>Insecta</taxon>
        <taxon>Pterygota</taxon>
        <taxon>Neoptera</taxon>
        <taxon>Endopterygota</taxon>
        <taxon>Coleoptera</taxon>
        <taxon>Polyphaga</taxon>
        <taxon>Cucujiformia</taxon>
        <taxon>Curculionidae</taxon>
        <taxon>Scolytinae</taxon>
        <taxon>Dendroctonus</taxon>
    </lineage>
</organism>
<evidence type="ECO:0000256" key="2">
    <source>
        <dbReference type="ARBA" id="ARBA00006829"/>
    </source>
</evidence>
<evidence type="ECO:0000256" key="4">
    <source>
        <dbReference type="ARBA" id="ARBA00022692"/>
    </source>
</evidence>
<dbReference type="PRINTS" id="PR01035">
    <property type="entry name" value="TCRTETA"/>
</dbReference>
<dbReference type="PANTHER" id="PTHR23506:SF23">
    <property type="entry name" value="GH10249P"/>
    <property type="match status" value="1"/>
</dbReference>
<dbReference type="AlphaFoldDB" id="N6UH73"/>
<keyword evidence="7" id="KW-0472">Membrane</keyword>
<dbReference type="InterPro" id="IPR036259">
    <property type="entry name" value="MFS_trans_sf"/>
</dbReference>
<dbReference type="EMBL" id="KB740615">
    <property type="protein sequence ID" value="ENN79986.1"/>
    <property type="molecule type" value="Genomic_DNA"/>
</dbReference>
<evidence type="ECO:0000256" key="6">
    <source>
        <dbReference type="ARBA" id="ARBA00022989"/>
    </source>
</evidence>
<reference evidence="8" key="1">
    <citation type="journal article" date="2013" name="Genome Biol.">
        <title>Draft genome of the mountain pine beetle, Dendroctonus ponderosae Hopkins, a major forest pest.</title>
        <authorList>
            <person name="Keeling C.I."/>
            <person name="Yuen M.M."/>
            <person name="Liao N.Y."/>
            <person name="Docking T.R."/>
            <person name="Chan S.K."/>
            <person name="Taylor G.A."/>
            <person name="Palmquist D.L."/>
            <person name="Jackman S.D."/>
            <person name="Nguyen A."/>
            <person name="Li M."/>
            <person name="Henderson H."/>
            <person name="Janes J.K."/>
            <person name="Zhao Y."/>
            <person name="Pandoh P."/>
            <person name="Moore R."/>
            <person name="Sperling F.A."/>
            <person name="Huber D.P."/>
            <person name="Birol I."/>
            <person name="Jones S.J."/>
            <person name="Bohlmann J."/>
        </authorList>
    </citation>
    <scope>NUCLEOTIDE SEQUENCE</scope>
</reference>
<keyword evidence="5" id="KW-0532">Neurotransmitter transport</keyword>
<evidence type="ECO:0000313" key="8">
    <source>
        <dbReference type="EMBL" id="ENN79986.1"/>
    </source>
</evidence>
<dbReference type="OMA" id="PEMITIQ"/>
<dbReference type="GO" id="GO:0022857">
    <property type="term" value="F:transmembrane transporter activity"/>
    <property type="evidence" value="ECO:0007669"/>
    <property type="project" value="InterPro"/>
</dbReference>
<gene>
    <name evidence="8" type="ORF">YQE_03580</name>
</gene>
<dbReference type="HOGENOM" id="CLU_449991_0_0_1"/>